<keyword evidence="2" id="KW-1185">Reference proteome</keyword>
<comment type="caution">
    <text evidence="1">The sequence shown here is derived from an EMBL/GenBank/DDBJ whole genome shotgun (WGS) entry which is preliminary data.</text>
</comment>
<gene>
    <name evidence="1" type="ORF">R2G56_03505</name>
</gene>
<protein>
    <submittedName>
        <fullName evidence="1">Uncharacterized protein</fullName>
    </submittedName>
</protein>
<evidence type="ECO:0000313" key="1">
    <source>
        <dbReference type="EMBL" id="MDV6225343.1"/>
    </source>
</evidence>
<name>A0ABU4AGI6_9HYPH</name>
<organism evidence="1 2">
    <name type="scientific">Nitratireductor aquimarinus</name>
    <dbReference type="NCBI Taxonomy" id="889300"/>
    <lineage>
        <taxon>Bacteria</taxon>
        <taxon>Pseudomonadati</taxon>
        <taxon>Pseudomonadota</taxon>
        <taxon>Alphaproteobacteria</taxon>
        <taxon>Hyphomicrobiales</taxon>
        <taxon>Phyllobacteriaceae</taxon>
        <taxon>Nitratireductor</taxon>
    </lineage>
</organism>
<accession>A0ABU4AGI6</accession>
<dbReference type="RefSeq" id="WP_317560458.1">
    <property type="nucleotide sequence ID" value="NZ_JAWLIP010000001.1"/>
</dbReference>
<dbReference type="PROSITE" id="PS51257">
    <property type="entry name" value="PROKAR_LIPOPROTEIN"/>
    <property type="match status" value="1"/>
</dbReference>
<sequence>MIKRLFACLFVVGLAGCQSDTQTSQPMTTMPPAGGGAGVSDLVGARGAGGETQLMARGYTLSRTQGLTAYWWNAASGNCVRAVTSDGRYQSVDPVGPAECGQASMAASAPAGGPPADIADLVGARGAGGETQLMARGYTLARTQGLTAYWWKASTGTCARVVTADGRYQTVVAASAADCRA</sequence>
<evidence type="ECO:0000313" key="2">
    <source>
        <dbReference type="Proteomes" id="UP001185659"/>
    </source>
</evidence>
<proteinExistence type="predicted"/>
<reference evidence="1 2" key="1">
    <citation type="submission" date="2023-10" db="EMBL/GenBank/DDBJ databases">
        <authorList>
            <person name="Venkata Ramana C."/>
            <person name="Sasikala C."/>
            <person name="Dhurka M."/>
        </authorList>
    </citation>
    <scope>NUCLEOTIDE SEQUENCE [LARGE SCALE GENOMIC DNA]</scope>
    <source>
        <strain evidence="1 2">KCTC 32151</strain>
    </source>
</reference>
<dbReference type="EMBL" id="JAWLIP010000001">
    <property type="protein sequence ID" value="MDV6225343.1"/>
    <property type="molecule type" value="Genomic_DNA"/>
</dbReference>
<dbReference type="Proteomes" id="UP001185659">
    <property type="component" value="Unassembled WGS sequence"/>
</dbReference>